<dbReference type="AlphaFoldDB" id="A0A433QBR0"/>
<organism evidence="3 4">
    <name type="scientific">Jimgerdemannia flammicorona</name>
    <dbReference type="NCBI Taxonomy" id="994334"/>
    <lineage>
        <taxon>Eukaryota</taxon>
        <taxon>Fungi</taxon>
        <taxon>Fungi incertae sedis</taxon>
        <taxon>Mucoromycota</taxon>
        <taxon>Mucoromycotina</taxon>
        <taxon>Endogonomycetes</taxon>
        <taxon>Endogonales</taxon>
        <taxon>Endogonaceae</taxon>
        <taxon>Jimgerdemannia</taxon>
    </lineage>
</organism>
<accession>A0A433QBR0</accession>
<evidence type="ECO:0000256" key="1">
    <source>
        <dbReference type="SAM" id="MobiDB-lite"/>
    </source>
</evidence>
<protein>
    <submittedName>
        <fullName evidence="3">Uncharacterized protein</fullName>
    </submittedName>
</protein>
<dbReference type="Proteomes" id="UP000274822">
    <property type="component" value="Unassembled WGS sequence"/>
</dbReference>
<feature type="compositionally biased region" description="Low complexity" evidence="1">
    <location>
        <begin position="152"/>
        <end position="191"/>
    </location>
</feature>
<keyword evidence="4" id="KW-1185">Reference proteome</keyword>
<proteinExistence type="predicted"/>
<name>A0A433QBR0_9FUNG</name>
<feature type="region of interest" description="Disordered" evidence="1">
    <location>
        <begin position="136"/>
        <end position="191"/>
    </location>
</feature>
<feature type="region of interest" description="Disordered" evidence="1">
    <location>
        <begin position="79"/>
        <end position="107"/>
    </location>
</feature>
<evidence type="ECO:0000313" key="3">
    <source>
        <dbReference type="EMBL" id="RUS27213.1"/>
    </source>
</evidence>
<evidence type="ECO:0000256" key="2">
    <source>
        <dbReference type="SAM" id="Phobius"/>
    </source>
</evidence>
<sequence>MLEPPCNTPLLSLRLTTNYRDLFRLPTLKSLLLLSRLRSRSPRSLCVRPRRCHGGRLLAPVLIFVLLVGAAPVAAGAPAPAGTIPPSPRPIATDTPTPAGTIIPPAPVATSPIAADAPIPAGTIRPALVATSPIAADAPTRDPAGTIPPTPAATSLVAADAPSPASAAPTPVAPSRASAATVSPTSLPKQF</sequence>
<reference evidence="3 4" key="1">
    <citation type="journal article" date="2018" name="New Phytol.">
        <title>Phylogenomics of Endogonaceae and evolution of mycorrhizas within Mucoromycota.</title>
        <authorList>
            <person name="Chang Y."/>
            <person name="Desiro A."/>
            <person name="Na H."/>
            <person name="Sandor L."/>
            <person name="Lipzen A."/>
            <person name="Clum A."/>
            <person name="Barry K."/>
            <person name="Grigoriev I.V."/>
            <person name="Martin F.M."/>
            <person name="Stajich J.E."/>
            <person name="Smith M.E."/>
            <person name="Bonito G."/>
            <person name="Spatafora J.W."/>
        </authorList>
    </citation>
    <scope>NUCLEOTIDE SEQUENCE [LARGE SCALE GENOMIC DNA]</scope>
    <source>
        <strain evidence="3 4">AD002</strain>
    </source>
</reference>
<evidence type="ECO:0000313" key="4">
    <source>
        <dbReference type="Proteomes" id="UP000274822"/>
    </source>
</evidence>
<keyword evidence="2" id="KW-0812">Transmembrane</keyword>
<keyword evidence="2" id="KW-0472">Membrane</keyword>
<dbReference type="EMBL" id="RBNJ01008832">
    <property type="protein sequence ID" value="RUS27213.1"/>
    <property type="molecule type" value="Genomic_DNA"/>
</dbReference>
<keyword evidence="2" id="KW-1133">Transmembrane helix</keyword>
<gene>
    <name evidence="3" type="ORF">BC938DRAFT_483583</name>
</gene>
<comment type="caution">
    <text evidence="3">The sequence shown here is derived from an EMBL/GenBank/DDBJ whole genome shotgun (WGS) entry which is preliminary data.</text>
</comment>
<feature type="transmembrane region" description="Helical" evidence="2">
    <location>
        <begin position="57"/>
        <end position="77"/>
    </location>
</feature>
<feature type="compositionally biased region" description="Low complexity" evidence="1">
    <location>
        <begin position="90"/>
        <end position="103"/>
    </location>
</feature>